<evidence type="ECO:0000313" key="3">
    <source>
        <dbReference type="Proteomes" id="UP000238288"/>
    </source>
</evidence>
<reference evidence="1 4" key="1">
    <citation type="submission" date="2015-06" db="EMBL/GenBank/DDBJ databases">
        <title>Genome sequence of Pseudoalteromonas carrageenovora.</title>
        <authorList>
            <person name="Xie B.-B."/>
            <person name="Rong J.-C."/>
            <person name="Qin Q.-L."/>
            <person name="Zhang Y.-Z."/>
        </authorList>
    </citation>
    <scope>NUCLEOTIDE SEQUENCE [LARGE SCALE GENOMIC DNA]</scope>
    <source>
        <strain evidence="1 4">IAM 12662</strain>
    </source>
</reference>
<dbReference type="Proteomes" id="UP000238288">
    <property type="component" value="Chromosome PCAR9a"/>
</dbReference>
<dbReference type="OrthoDB" id="6399559at2"/>
<accession>A0A2K4XAT6</accession>
<evidence type="ECO:0000313" key="2">
    <source>
        <dbReference type="EMBL" id="SOU41431.1"/>
    </source>
</evidence>
<sequence>MPKLSQIELYLDGNYSKEDKKIFLFKSRCLCNFWEREVSKLKFTSKYSRINVYVTDGSTEVRVQAMKVVPFLEVVVNYPIEQISHLDDIQLQQHYMRILEKALSAAVSAMPIPLEKSLDILRRFEASNYENEWVQSERVWAKKSIKSKVIAELSMQEFKLIQFVYVDCKLAGQIIIAKTQPRELLFNGFLGELSISKSDILEYKKGKNILSQFDLKSAKFI</sequence>
<organism evidence="2 3">
    <name type="scientific">Pseudoalteromonas carrageenovora IAM 12662</name>
    <dbReference type="NCBI Taxonomy" id="1314868"/>
    <lineage>
        <taxon>Bacteria</taxon>
        <taxon>Pseudomonadati</taxon>
        <taxon>Pseudomonadota</taxon>
        <taxon>Gammaproteobacteria</taxon>
        <taxon>Alteromonadales</taxon>
        <taxon>Pseudoalteromonadaceae</taxon>
        <taxon>Pseudoalteromonas</taxon>
    </lineage>
</organism>
<keyword evidence="4" id="KW-1185">Reference proteome</keyword>
<protein>
    <submittedName>
        <fullName evidence="2">Uncharacterized protein</fullName>
    </submittedName>
</protein>
<dbReference type="RefSeq" id="WP_104642994.1">
    <property type="nucleotide sequence ID" value="NZ_AQGW01000023.1"/>
</dbReference>
<name>A0A2K4XAT6_PSEVC</name>
<proteinExistence type="predicted"/>
<gene>
    <name evidence="2" type="ORF">PCAR9_A30611</name>
    <name evidence="1" type="ORF">PCARR_a2246</name>
</gene>
<dbReference type="AlphaFoldDB" id="A0A2K4XAT6"/>
<dbReference type="GeneID" id="93664111"/>
<dbReference type="EMBL" id="AQGW01000023">
    <property type="protein sequence ID" value="MBE0383917.1"/>
    <property type="molecule type" value="Genomic_DNA"/>
</dbReference>
<dbReference type="Proteomes" id="UP000615003">
    <property type="component" value="Unassembled WGS sequence"/>
</dbReference>
<dbReference type="EMBL" id="LT965928">
    <property type="protein sequence ID" value="SOU41431.1"/>
    <property type="molecule type" value="Genomic_DNA"/>
</dbReference>
<evidence type="ECO:0000313" key="1">
    <source>
        <dbReference type="EMBL" id="MBE0383917.1"/>
    </source>
</evidence>
<evidence type="ECO:0000313" key="4">
    <source>
        <dbReference type="Proteomes" id="UP000615003"/>
    </source>
</evidence>
<reference evidence="2 3" key="2">
    <citation type="submission" date="2017-11" db="EMBL/GenBank/DDBJ databases">
        <authorList>
            <person name="Han C.G."/>
        </authorList>
    </citation>
    <scope>NUCLEOTIDE SEQUENCE [LARGE SCALE GENOMIC DNA]</scope>
    <source>
        <strain evidence="3">ATCC 43555</strain>
        <strain evidence="2">ATCC43555</strain>
    </source>
</reference>